<keyword evidence="1" id="KW-1133">Transmembrane helix</keyword>
<evidence type="ECO:0000313" key="2">
    <source>
        <dbReference type="EMBL" id="CAL1592439.1"/>
    </source>
</evidence>
<accession>A0AAV2KS65</accession>
<feature type="transmembrane region" description="Helical" evidence="1">
    <location>
        <begin position="213"/>
        <end position="231"/>
    </location>
</feature>
<keyword evidence="1" id="KW-0812">Transmembrane</keyword>
<dbReference type="Proteomes" id="UP001497482">
    <property type="component" value="Chromosome 2"/>
</dbReference>
<dbReference type="EMBL" id="OZ035824">
    <property type="protein sequence ID" value="CAL1592439.1"/>
    <property type="molecule type" value="Genomic_DNA"/>
</dbReference>
<dbReference type="AlphaFoldDB" id="A0AAV2KS65"/>
<protein>
    <submittedName>
        <fullName evidence="2">Uncharacterized protein</fullName>
    </submittedName>
</protein>
<name>A0AAV2KS65_KNICA</name>
<feature type="transmembrane region" description="Helical" evidence="1">
    <location>
        <begin position="74"/>
        <end position="102"/>
    </location>
</feature>
<feature type="transmembrane region" description="Helical" evidence="1">
    <location>
        <begin position="138"/>
        <end position="165"/>
    </location>
</feature>
<keyword evidence="1" id="KW-0472">Membrane</keyword>
<reference evidence="2 3" key="1">
    <citation type="submission" date="2024-04" db="EMBL/GenBank/DDBJ databases">
        <authorList>
            <person name="Waldvogel A.-M."/>
            <person name="Schoenle A."/>
        </authorList>
    </citation>
    <scope>NUCLEOTIDE SEQUENCE [LARGE SCALE GENOMIC DNA]</scope>
</reference>
<evidence type="ECO:0000313" key="3">
    <source>
        <dbReference type="Proteomes" id="UP001497482"/>
    </source>
</evidence>
<feature type="transmembrane region" description="Helical" evidence="1">
    <location>
        <begin position="243"/>
        <end position="261"/>
    </location>
</feature>
<sequence length="281" mass="29745">MGEEGGVVWGMGVGLWVEGKGGWELGGVEEVVGGGGGWWGWCVWCGGGRFFEGWGRRIGWFVGMVEMEEVVEGFVVLWGCFGVVVGGGVVWVGGVCVLWWKFEWVEEWGWGSVWGGVCGVGGVRCVGRGWGVLGVGDVFGIIGGFFLGVWFDFFVWVGCLVGGFFGGLLFGLGLVGGIFGCLLIDLVVVLFVLVWGGWWGVFGCLGGSMIGGIWWWLGGMGDCGVVVVWGWCVGVDESGDGGGWFGVGVSVVGVCFGGGWFGGMMGRFWGCVLFDWCWGCG</sequence>
<keyword evidence="3" id="KW-1185">Reference proteome</keyword>
<evidence type="ECO:0000256" key="1">
    <source>
        <dbReference type="SAM" id="Phobius"/>
    </source>
</evidence>
<feature type="transmembrane region" description="Helical" evidence="1">
    <location>
        <begin position="177"/>
        <end position="201"/>
    </location>
</feature>
<gene>
    <name evidence="2" type="ORF">KC01_LOCUS21688</name>
</gene>
<organism evidence="2 3">
    <name type="scientific">Knipowitschia caucasica</name>
    <name type="common">Caucasian dwarf goby</name>
    <name type="synonym">Pomatoschistus caucasicus</name>
    <dbReference type="NCBI Taxonomy" id="637954"/>
    <lineage>
        <taxon>Eukaryota</taxon>
        <taxon>Metazoa</taxon>
        <taxon>Chordata</taxon>
        <taxon>Craniata</taxon>
        <taxon>Vertebrata</taxon>
        <taxon>Euteleostomi</taxon>
        <taxon>Actinopterygii</taxon>
        <taxon>Neopterygii</taxon>
        <taxon>Teleostei</taxon>
        <taxon>Neoteleostei</taxon>
        <taxon>Acanthomorphata</taxon>
        <taxon>Gobiaria</taxon>
        <taxon>Gobiiformes</taxon>
        <taxon>Gobioidei</taxon>
        <taxon>Gobiidae</taxon>
        <taxon>Gobiinae</taxon>
        <taxon>Knipowitschia</taxon>
    </lineage>
</organism>
<proteinExistence type="predicted"/>